<evidence type="ECO:0000256" key="13">
    <source>
        <dbReference type="ARBA" id="ARBA00041418"/>
    </source>
</evidence>
<sequence>MESPNKGISRWGTLFKNDLQGMLLPILIITIIGSINIFSATYISSISDNTGLLGYFPRHLAYLILSIIMGILLYRYDYRRLQKQHILQRIMVITAISLIIVFAMGTVINGARRWIVIGPISIQPSEFAKLAAIIWTSAKLSTMKWKRPRFKSPLPDVGGYLIERLRYMLPTLGWPIIFGLLTILQPDMGTMVLILGFSFILIYLAGFDGKFFGGAFVVAAFLGFLLARSSPYRWERIQSWFDPWPHAQDMGYQTVQGLLAVGSGGLFGEGFMQGTSKYFYLPEAHTDFAFAVWAQEMGFAGAVFVVLLVAVFTYFGFRIANKSRDTFGKWLAMGITLLISGQAFFNIAMVCGIMPVTGVPLPFVSYGGSSLLMNFMAVGILASIGRRNVEGVKQVGTPDALPSLREETQSRFRPRTVKNSGETAFPGPFKPNESRKRPVRTRKRPDGR</sequence>
<evidence type="ECO:0000256" key="15">
    <source>
        <dbReference type="ARBA" id="ARBA00049902"/>
    </source>
</evidence>
<keyword evidence="19" id="KW-0131">Cell cycle</keyword>
<feature type="compositionally biased region" description="Basic residues" evidence="17">
    <location>
        <begin position="437"/>
        <end position="448"/>
    </location>
</feature>
<dbReference type="Pfam" id="PF01098">
    <property type="entry name" value="FTSW_RODA_SPOVE"/>
    <property type="match status" value="1"/>
</dbReference>
<dbReference type="GO" id="GO:0008955">
    <property type="term" value="F:peptidoglycan glycosyltransferase activity"/>
    <property type="evidence" value="ECO:0007669"/>
    <property type="project" value="UniProtKB-EC"/>
</dbReference>
<protein>
    <recommendedName>
        <fullName evidence="12">Probable peptidoglycan glycosyltransferase FtsW</fullName>
        <ecNumber evidence="14">2.4.99.28</ecNumber>
    </recommendedName>
    <alternativeName>
        <fullName evidence="13">Cell division protein FtsW</fullName>
    </alternativeName>
    <alternativeName>
        <fullName evidence="10">Cell wall polymerase</fullName>
    </alternativeName>
    <alternativeName>
        <fullName evidence="9">Peptidoglycan polymerase</fullName>
    </alternativeName>
</protein>
<feature type="transmembrane region" description="Helical" evidence="18">
    <location>
        <begin position="250"/>
        <end position="268"/>
    </location>
</feature>
<keyword evidence="2" id="KW-0328">Glycosyltransferase</keyword>
<evidence type="ECO:0000256" key="7">
    <source>
        <dbReference type="ARBA" id="ARBA00022989"/>
    </source>
</evidence>
<keyword evidence="6" id="KW-0573">Peptidoglycan synthesis</keyword>
<comment type="catalytic activity">
    <reaction evidence="15">
        <text>[GlcNAc-(1-&gt;4)-Mur2Ac(oyl-L-Ala-gamma-D-Glu-L-Lys-D-Ala-D-Ala)](n)-di-trans,octa-cis-undecaprenyl diphosphate + beta-D-GlcNAc-(1-&gt;4)-Mur2Ac(oyl-L-Ala-gamma-D-Glu-L-Lys-D-Ala-D-Ala)-di-trans,octa-cis-undecaprenyl diphosphate = [GlcNAc-(1-&gt;4)-Mur2Ac(oyl-L-Ala-gamma-D-Glu-L-Lys-D-Ala-D-Ala)](n+1)-di-trans,octa-cis-undecaprenyl diphosphate + di-trans,octa-cis-undecaprenyl diphosphate + H(+)</text>
        <dbReference type="Rhea" id="RHEA:23708"/>
        <dbReference type="Rhea" id="RHEA-COMP:9602"/>
        <dbReference type="Rhea" id="RHEA-COMP:9603"/>
        <dbReference type="ChEBI" id="CHEBI:15378"/>
        <dbReference type="ChEBI" id="CHEBI:58405"/>
        <dbReference type="ChEBI" id="CHEBI:60033"/>
        <dbReference type="ChEBI" id="CHEBI:78435"/>
        <dbReference type="EC" id="2.4.99.28"/>
    </reaction>
</comment>
<feature type="region of interest" description="Disordered" evidence="17">
    <location>
        <begin position="405"/>
        <end position="448"/>
    </location>
</feature>
<comment type="subcellular location">
    <subcellularLocation>
        <location evidence="1">Membrane</location>
        <topology evidence="1">Multi-pass membrane protein</topology>
    </subcellularLocation>
</comment>
<keyword evidence="3" id="KW-0808">Transferase</keyword>
<feature type="transmembrane region" description="Helical" evidence="18">
    <location>
        <begin position="211"/>
        <end position="229"/>
    </location>
</feature>
<feature type="transmembrane region" description="Helical" evidence="18">
    <location>
        <begin position="172"/>
        <end position="205"/>
    </location>
</feature>
<keyword evidence="19" id="KW-0132">Cell division</keyword>
<feature type="transmembrane region" description="Helical" evidence="18">
    <location>
        <begin position="86"/>
        <end position="108"/>
    </location>
</feature>
<dbReference type="PROSITE" id="PS00428">
    <property type="entry name" value="FTSW_RODA_SPOVE"/>
    <property type="match status" value="1"/>
</dbReference>
<keyword evidence="4 18" id="KW-0812">Transmembrane</keyword>
<evidence type="ECO:0000256" key="3">
    <source>
        <dbReference type="ARBA" id="ARBA00022679"/>
    </source>
</evidence>
<evidence type="ECO:0000256" key="2">
    <source>
        <dbReference type="ARBA" id="ARBA00022676"/>
    </source>
</evidence>
<dbReference type="GO" id="GO:0009252">
    <property type="term" value="P:peptidoglycan biosynthetic process"/>
    <property type="evidence" value="ECO:0007669"/>
    <property type="project" value="UniProtKB-KW"/>
</dbReference>
<evidence type="ECO:0000256" key="9">
    <source>
        <dbReference type="ARBA" id="ARBA00032370"/>
    </source>
</evidence>
<evidence type="ECO:0000256" key="1">
    <source>
        <dbReference type="ARBA" id="ARBA00004141"/>
    </source>
</evidence>
<evidence type="ECO:0000256" key="6">
    <source>
        <dbReference type="ARBA" id="ARBA00022984"/>
    </source>
</evidence>
<comment type="similarity">
    <text evidence="11">Belongs to the SEDS family. FtsW subfamily.</text>
</comment>
<evidence type="ECO:0000256" key="8">
    <source>
        <dbReference type="ARBA" id="ARBA00023136"/>
    </source>
</evidence>
<dbReference type="GO" id="GO:0051301">
    <property type="term" value="P:cell division"/>
    <property type="evidence" value="ECO:0007669"/>
    <property type="project" value="UniProtKB-KW"/>
</dbReference>
<evidence type="ECO:0000256" key="11">
    <source>
        <dbReference type="ARBA" id="ARBA00038053"/>
    </source>
</evidence>
<evidence type="ECO:0000256" key="4">
    <source>
        <dbReference type="ARBA" id="ARBA00022692"/>
    </source>
</evidence>
<feature type="transmembrane region" description="Helical" evidence="18">
    <location>
        <begin position="55"/>
        <end position="74"/>
    </location>
</feature>
<dbReference type="GO" id="GO:0005886">
    <property type="term" value="C:plasma membrane"/>
    <property type="evidence" value="ECO:0007669"/>
    <property type="project" value="TreeGrafter"/>
</dbReference>
<feature type="transmembrane region" description="Helical" evidence="18">
    <location>
        <begin position="288"/>
        <end position="317"/>
    </location>
</feature>
<organism evidence="19 20">
    <name type="scientific">Veillonella rodentium</name>
    <dbReference type="NCBI Taxonomy" id="248315"/>
    <lineage>
        <taxon>Bacteria</taxon>
        <taxon>Bacillati</taxon>
        <taxon>Bacillota</taxon>
        <taxon>Negativicutes</taxon>
        <taxon>Veillonellales</taxon>
        <taxon>Veillonellaceae</taxon>
        <taxon>Veillonella</taxon>
    </lineage>
</organism>
<evidence type="ECO:0000256" key="14">
    <source>
        <dbReference type="ARBA" id="ARBA00044770"/>
    </source>
</evidence>
<dbReference type="AlphaFoldDB" id="A0A239YJ24"/>
<dbReference type="KEGG" id="vrm:44547418_00367"/>
<dbReference type="PANTHER" id="PTHR30474:SF2">
    <property type="entry name" value="PEPTIDOGLYCAN GLYCOSYLTRANSFERASE FTSW-RELATED"/>
    <property type="match status" value="1"/>
</dbReference>
<evidence type="ECO:0000256" key="18">
    <source>
        <dbReference type="SAM" id="Phobius"/>
    </source>
</evidence>
<feature type="transmembrane region" description="Helical" evidence="18">
    <location>
        <begin position="363"/>
        <end position="384"/>
    </location>
</feature>
<evidence type="ECO:0000256" key="12">
    <source>
        <dbReference type="ARBA" id="ARBA00041185"/>
    </source>
</evidence>
<accession>A0A239YJ24</accession>
<keyword evidence="20" id="KW-1185">Reference proteome</keyword>
<evidence type="ECO:0000313" key="20">
    <source>
        <dbReference type="Proteomes" id="UP000214973"/>
    </source>
</evidence>
<dbReference type="EC" id="2.4.99.28" evidence="14"/>
<keyword evidence="5" id="KW-0133">Cell shape</keyword>
<evidence type="ECO:0000256" key="10">
    <source>
        <dbReference type="ARBA" id="ARBA00033270"/>
    </source>
</evidence>
<dbReference type="Proteomes" id="UP000214973">
    <property type="component" value="Chromosome 1"/>
</dbReference>
<dbReference type="EMBL" id="LT906470">
    <property type="protein sequence ID" value="SNV58238.1"/>
    <property type="molecule type" value="Genomic_DNA"/>
</dbReference>
<dbReference type="InterPro" id="IPR018365">
    <property type="entry name" value="Cell_cycle_FtsW-rel_CS"/>
</dbReference>
<dbReference type="PANTHER" id="PTHR30474">
    <property type="entry name" value="CELL CYCLE PROTEIN"/>
    <property type="match status" value="1"/>
</dbReference>
<dbReference type="GO" id="GO:0008360">
    <property type="term" value="P:regulation of cell shape"/>
    <property type="evidence" value="ECO:0007669"/>
    <property type="project" value="UniProtKB-KW"/>
</dbReference>
<feature type="transmembrane region" description="Helical" evidence="18">
    <location>
        <begin position="329"/>
        <end position="357"/>
    </location>
</feature>
<name>A0A239YJ24_9FIRM</name>
<evidence type="ECO:0000256" key="17">
    <source>
        <dbReference type="SAM" id="MobiDB-lite"/>
    </source>
</evidence>
<proteinExistence type="inferred from homology"/>
<comment type="function">
    <text evidence="16">Peptidoglycan polymerase that is essential for cell division.</text>
</comment>
<reference evidence="19 20" key="1">
    <citation type="submission" date="2017-06" db="EMBL/GenBank/DDBJ databases">
        <authorList>
            <consortium name="Pathogen Informatics"/>
        </authorList>
    </citation>
    <scope>NUCLEOTIDE SEQUENCE [LARGE SCALE GENOMIC DNA]</scope>
    <source>
        <strain evidence="19 20">NCTC12018</strain>
    </source>
</reference>
<keyword evidence="8 18" id="KW-0472">Membrane</keyword>
<dbReference type="InterPro" id="IPR001182">
    <property type="entry name" value="FtsW/RodA"/>
</dbReference>
<dbReference type="RefSeq" id="WP_095065242.1">
    <property type="nucleotide sequence ID" value="NZ_LT906470.1"/>
</dbReference>
<dbReference type="GO" id="GO:0032153">
    <property type="term" value="C:cell division site"/>
    <property type="evidence" value="ECO:0007669"/>
    <property type="project" value="TreeGrafter"/>
</dbReference>
<gene>
    <name evidence="19" type="primary">ftsW</name>
    <name evidence="19" type="ORF">SAMEA44547418_00367</name>
</gene>
<evidence type="ECO:0000256" key="16">
    <source>
        <dbReference type="ARBA" id="ARBA00049966"/>
    </source>
</evidence>
<feature type="transmembrane region" description="Helical" evidence="18">
    <location>
        <begin position="21"/>
        <end position="43"/>
    </location>
</feature>
<evidence type="ECO:0000256" key="5">
    <source>
        <dbReference type="ARBA" id="ARBA00022960"/>
    </source>
</evidence>
<evidence type="ECO:0000313" key="19">
    <source>
        <dbReference type="EMBL" id="SNV58238.1"/>
    </source>
</evidence>
<keyword evidence="7 18" id="KW-1133">Transmembrane helix</keyword>
<dbReference type="GO" id="GO:0015648">
    <property type="term" value="F:lipid-linked peptidoglycan transporter activity"/>
    <property type="evidence" value="ECO:0007669"/>
    <property type="project" value="TreeGrafter"/>
</dbReference>